<comment type="caution">
    <text evidence="1">The sequence shown here is derived from an EMBL/GenBank/DDBJ whole genome shotgun (WGS) entry which is preliminary data.</text>
</comment>
<protein>
    <submittedName>
        <fullName evidence="1">Uncharacterized protein</fullName>
    </submittedName>
</protein>
<sequence length="72" mass="7703">MKTHSVRIRSLLLYLLLGIGIVQAQAQSDSLRITVSEGTNMAVALSPDGQSLVMDMQGTIWLLPAKGELPAP</sequence>
<accession>A0A327NUZ2</accession>
<dbReference type="EMBL" id="QLII01000001">
    <property type="protein sequence ID" value="RAI77684.1"/>
    <property type="molecule type" value="Genomic_DNA"/>
</dbReference>
<dbReference type="RefSeq" id="WP_111348557.1">
    <property type="nucleotide sequence ID" value="NZ_QLII01000001.1"/>
</dbReference>
<organism evidence="1 2">
    <name type="scientific">Spirosoma telluris</name>
    <dbReference type="NCBI Taxonomy" id="2183553"/>
    <lineage>
        <taxon>Bacteria</taxon>
        <taxon>Pseudomonadati</taxon>
        <taxon>Bacteroidota</taxon>
        <taxon>Cytophagia</taxon>
        <taxon>Cytophagales</taxon>
        <taxon>Cytophagaceae</taxon>
        <taxon>Spirosoma</taxon>
    </lineage>
</organism>
<gene>
    <name evidence="1" type="ORF">HMF3257_32485</name>
</gene>
<reference evidence="1 2" key="1">
    <citation type="submission" date="2018-06" db="EMBL/GenBank/DDBJ databases">
        <title>Spirosoma sp. HMF3257 Genome sequencing and assembly.</title>
        <authorList>
            <person name="Kang H."/>
            <person name="Cha I."/>
            <person name="Kim H."/>
            <person name="Kang J."/>
            <person name="Joh K."/>
        </authorList>
    </citation>
    <scope>NUCLEOTIDE SEQUENCE [LARGE SCALE GENOMIC DNA]</scope>
    <source>
        <strain evidence="1 2">HMF3257</strain>
    </source>
</reference>
<evidence type="ECO:0000313" key="2">
    <source>
        <dbReference type="Proteomes" id="UP000249016"/>
    </source>
</evidence>
<evidence type="ECO:0000313" key="1">
    <source>
        <dbReference type="EMBL" id="RAI77684.1"/>
    </source>
</evidence>
<keyword evidence="2" id="KW-1185">Reference proteome</keyword>
<dbReference type="Proteomes" id="UP000249016">
    <property type="component" value="Unassembled WGS sequence"/>
</dbReference>
<name>A0A327NUZ2_9BACT</name>
<dbReference type="AlphaFoldDB" id="A0A327NUZ2"/>
<dbReference type="OrthoDB" id="9758793at2"/>
<proteinExistence type="predicted"/>